<comment type="caution">
    <text evidence="5">The sequence shown here is derived from an EMBL/GenBank/DDBJ whole genome shotgun (WGS) entry which is preliminary data.</text>
</comment>
<dbReference type="Gene3D" id="1.10.10.10">
    <property type="entry name" value="Winged helix-like DNA-binding domain superfamily/Winged helix DNA-binding domain"/>
    <property type="match status" value="1"/>
</dbReference>
<sequence length="103" mass="12150">MAVSRKKPCEQLTKLEKVLISIDGRFTPLIILLLKDSQRFSDLLRRIPDINKQSLSKTLRQLMKHELIKQNIIKETAPQHIEYELTEKGWKIRGLLKQMEEIL</sequence>
<name>A0ABT9J4N1_9BACL</name>
<dbReference type="InterPro" id="IPR036388">
    <property type="entry name" value="WH-like_DNA-bd_sf"/>
</dbReference>
<keyword evidence="6" id="KW-1185">Reference proteome</keyword>
<dbReference type="PANTHER" id="PTHR33204:SF18">
    <property type="entry name" value="TRANSCRIPTIONAL REGULATORY PROTEIN"/>
    <property type="match status" value="1"/>
</dbReference>
<reference evidence="5 6" key="1">
    <citation type="submission" date="2023-08" db="EMBL/GenBank/DDBJ databases">
        <authorList>
            <person name="Park J.-S."/>
        </authorList>
    </citation>
    <scope>NUCLEOTIDE SEQUENCE [LARGE SCALE GENOMIC DNA]</scope>
    <source>
        <strain evidence="5 6">2205SS18-9</strain>
    </source>
</reference>
<accession>A0ABT9J4N1</accession>
<organism evidence="5 6">
    <name type="scientific">Chengkuizengella axinellae</name>
    <dbReference type="NCBI Taxonomy" id="3064388"/>
    <lineage>
        <taxon>Bacteria</taxon>
        <taxon>Bacillati</taxon>
        <taxon>Bacillota</taxon>
        <taxon>Bacilli</taxon>
        <taxon>Bacillales</taxon>
        <taxon>Paenibacillaceae</taxon>
        <taxon>Chengkuizengella</taxon>
    </lineage>
</organism>
<protein>
    <submittedName>
        <fullName evidence="5">Helix-turn-helix domain-containing protein</fullName>
    </submittedName>
</protein>
<dbReference type="InterPro" id="IPR036390">
    <property type="entry name" value="WH_DNA-bd_sf"/>
</dbReference>
<dbReference type="Proteomes" id="UP001231941">
    <property type="component" value="Unassembled WGS sequence"/>
</dbReference>
<gene>
    <name evidence="5" type="ORF">Q5Y73_21095</name>
</gene>
<dbReference type="SUPFAM" id="SSF46785">
    <property type="entry name" value="Winged helix' DNA-binding domain"/>
    <property type="match status" value="1"/>
</dbReference>
<keyword evidence="1" id="KW-0805">Transcription regulation</keyword>
<evidence type="ECO:0000259" key="4">
    <source>
        <dbReference type="PROSITE" id="PS51118"/>
    </source>
</evidence>
<dbReference type="Pfam" id="PF01638">
    <property type="entry name" value="HxlR"/>
    <property type="match status" value="1"/>
</dbReference>
<dbReference type="EMBL" id="JAVAMP010000016">
    <property type="protein sequence ID" value="MDP5276595.1"/>
    <property type="molecule type" value="Genomic_DNA"/>
</dbReference>
<proteinExistence type="predicted"/>
<evidence type="ECO:0000313" key="6">
    <source>
        <dbReference type="Proteomes" id="UP001231941"/>
    </source>
</evidence>
<evidence type="ECO:0000313" key="5">
    <source>
        <dbReference type="EMBL" id="MDP5276595.1"/>
    </source>
</evidence>
<evidence type="ECO:0000256" key="1">
    <source>
        <dbReference type="ARBA" id="ARBA00023015"/>
    </source>
</evidence>
<dbReference type="InterPro" id="IPR002577">
    <property type="entry name" value="HTH_HxlR"/>
</dbReference>
<dbReference type="PROSITE" id="PS51118">
    <property type="entry name" value="HTH_HXLR"/>
    <property type="match status" value="1"/>
</dbReference>
<feature type="domain" description="HTH hxlR-type" evidence="4">
    <location>
        <begin position="9"/>
        <end position="103"/>
    </location>
</feature>
<keyword evidence="3" id="KW-0804">Transcription</keyword>
<dbReference type="PANTHER" id="PTHR33204">
    <property type="entry name" value="TRANSCRIPTIONAL REGULATOR, MARR FAMILY"/>
    <property type="match status" value="1"/>
</dbReference>
<evidence type="ECO:0000256" key="2">
    <source>
        <dbReference type="ARBA" id="ARBA00023125"/>
    </source>
</evidence>
<keyword evidence="2" id="KW-0238">DNA-binding</keyword>
<evidence type="ECO:0000256" key="3">
    <source>
        <dbReference type="ARBA" id="ARBA00023163"/>
    </source>
</evidence>
<dbReference type="RefSeq" id="WP_305993903.1">
    <property type="nucleotide sequence ID" value="NZ_JAVAMP010000016.1"/>
</dbReference>